<feature type="region of interest" description="Disordered" evidence="1">
    <location>
        <begin position="1"/>
        <end position="58"/>
    </location>
</feature>
<feature type="compositionally biased region" description="Low complexity" evidence="1">
    <location>
        <begin position="35"/>
        <end position="44"/>
    </location>
</feature>
<dbReference type="InParanoid" id="A0A2R5G1S3"/>
<dbReference type="Proteomes" id="UP000241890">
    <property type="component" value="Unassembled WGS sequence"/>
</dbReference>
<dbReference type="AlphaFoldDB" id="A0A2R5G1S3"/>
<protein>
    <submittedName>
        <fullName evidence="2">Uncharacterized protein</fullName>
    </submittedName>
</protein>
<feature type="compositionally biased region" description="Basic and acidic residues" evidence="1">
    <location>
        <begin position="1"/>
        <end position="10"/>
    </location>
</feature>
<dbReference type="EMBL" id="BEYU01000009">
    <property type="protein sequence ID" value="GBG24966.1"/>
    <property type="molecule type" value="Genomic_DNA"/>
</dbReference>
<evidence type="ECO:0000313" key="2">
    <source>
        <dbReference type="EMBL" id="GBG24966.1"/>
    </source>
</evidence>
<sequence length="227" mass="24635">MKVPRRKDPFAVRNEVFADGTGTGPGPQPWHLGGAASPASAASSRFKGQSELETSRSTNANNTLSLAIVPQDWVVATAEAAAAQADQRERRKIKANPGAAEVWLAERRRGAPWRERAERLQQVEDEKAKREHAVKRVTLLAKQTCAGIKSVYGIRYDPSELAPLISDAIKEMQKPNHTAESALLVKAVQSYDLKAVCRILGLHVTASASDPPPNLSILSKPPVRPKP</sequence>
<organism evidence="2 3">
    <name type="scientific">Hondaea fermentalgiana</name>
    <dbReference type="NCBI Taxonomy" id="2315210"/>
    <lineage>
        <taxon>Eukaryota</taxon>
        <taxon>Sar</taxon>
        <taxon>Stramenopiles</taxon>
        <taxon>Bigyra</taxon>
        <taxon>Labyrinthulomycetes</taxon>
        <taxon>Thraustochytrida</taxon>
        <taxon>Thraustochytriidae</taxon>
        <taxon>Hondaea</taxon>
    </lineage>
</organism>
<name>A0A2R5G1S3_9STRA</name>
<gene>
    <name evidence="2" type="ORF">FCC1311_011832</name>
</gene>
<comment type="caution">
    <text evidence="2">The sequence shown here is derived from an EMBL/GenBank/DDBJ whole genome shotgun (WGS) entry which is preliminary data.</text>
</comment>
<accession>A0A2R5G1S3</accession>
<proteinExistence type="predicted"/>
<evidence type="ECO:0000256" key="1">
    <source>
        <dbReference type="SAM" id="MobiDB-lite"/>
    </source>
</evidence>
<evidence type="ECO:0000313" key="3">
    <source>
        <dbReference type="Proteomes" id="UP000241890"/>
    </source>
</evidence>
<keyword evidence="3" id="KW-1185">Reference proteome</keyword>
<reference evidence="2 3" key="1">
    <citation type="submission" date="2017-12" db="EMBL/GenBank/DDBJ databases">
        <title>Sequencing, de novo assembly and annotation of complete genome of a new Thraustochytrid species, strain FCC1311.</title>
        <authorList>
            <person name="Sedici K."/>
            <person name="Godart F."/>
            <person name="Aiese Cigliano R."/>
            <person name="Sanseverino W."/>
            <person name="Barakat M."/>
            <person name="Ortet P."/>
            <person name="Marechal E."/>
            <person name="Cagnac O."/>
            <person name="Amato A."/>
        </authorList>
    </citation>
    <scope>NUCLEOTIDE SEQUENCE [LARGE SCALE GENOMIC DNA]</scope>
</reference>